<keyword evidence="3" id="KW-0813">Transport</keyword>
<dbReference type="AlphaFoldDB" id="A0ABD5W8H7"/>
<feature type="transmembrane region" description="Helical" evidence="8">
    <location>
        <begin position="128"/>
        <end position="149"/>
    </location>
</feature>
<keyword evidence="5 8" id="KW-0812">Transmembrane</keyword>
<feature type="transmembrane region" description="Helical" evidence="8">
    <location>
        <begin position="64"/>
        <end position="83"/>
    </location>
</feature>
<dbReference type="InterPro" id="IPR038770">
    <property type="entry name" value="Na+/solute_symporter_sf"/>
</dbReference>
<organism evidence="9 10">
    <name type="scientific">Halobaculum lipolyticum</name>
    <dbReference type="NCBI Taxonomy" id="3032001"/>
    <lineage>
        <taxon>Archaea</taxon>
        <taxon>Methanobacteriati</taxon>
        <taxon>Methanobacteriota</taxon>
        <taxon>Stenosarchaea group</taxon>
        <taxon>Halobacteria</taxon>
        <taxon>Halobacteriales</taxon>
        <taxon>Haloferacaceae</taxon>
        <taxon>Halobaculum</taxon>
    </lineage>
</organism>
<accession>A0ABD5W8H7</accession>
<keyword evidence="10" id="KW-1185">Reference proteome</keyword>
<keyword evidence="7 8" id="KW-0472">Membrane</keyword>
<name>A0ABD5W8H7_9EURY</name>
<feature type="transmembrane region" description="Helical" evidence="8">
    <location>
        <begin position="256"/>
        <end position="275"/>
    </location>
</feature>
<feature type="transmembrane region" description="Helical" evidence="8">
    <location>
        <begin position="200"/>
        <end position="218"/>
    </location>
</feature>
<comment type="similarity">
    <text evidence="2">Belongs to the auxin efflux carrier (TC 2.A.69) family.</text>
</comment>
<evidence type="ECO:0000256" key="8">
    <source>
        <dbReference type="SAM" id="Phobius"/>
    </source>
</evidence>
<feature type="transmembrane region" description="Helical" evidence="8">
    <location>
        <begin position="169"/>
        <end position="188"/>
    </location>
</feature>
<evidence type="ECO:0000313" key="9">
    <source>
        <dbReference type="EMBL" id="MFC7068262.1"/>
    </source>
</evidence>
<evidence type="ECO:0000313" key="10">
    <source>
        <dbReference type="Proteomes" id="UP001596461"/>
    </source>
</evidence>
<dbReference type="InterPro" id="IPR004776">
    <property type="entry name" value="Mem_transp_PIN-like"/>
</dbReference>
<dbReference type="EMBL" id="JBHTAH010000001">
    <property type="protein sequence ID" value="MFC7068262.1"/>
    <property type="molecule type" value="Genomic_DNA"/>
</dbReference>
<comment type="caution">
    <text evidence="9">The sequence shown here is derived from an EMBL/GenBank/DDBJ whole genome shotgun (WGS) entry which is preliminary data.</text>
</comment>
<gene>
    <name evidence="9" type="ORF">ACFQL9_01290</name>
</gene>
<feature type="transmembrane region" description="Helical" evidence="8">
    <location>
        <begin position="36"/>
        <end position="52"/>
    </location>
</feature>
<evidence type="ECO:0000256" key="3">
    <source>
        <dbReference type="ARBA" id="ARBA00022448"/>
    </source>
</evidence>
<dbReference type="Pfam" id="PF03547">
    <property type="entry name" value="Mem_trans"/>
    <property type="match status" value="2"/>
</dbReference>
<evidence type="ECO:0000256" key="4">
    <source>
        <dbReference type="ARBA" id="ARBA00022475"/>
    </source>
</evidence>
<dbReference type="Proteomes" id="UP001596461">
    <property type="component" value="Unassembled WGS sequence"/>
</dbReference>
<evidence type="ECO:0000256" key="7">
    <source>
        <dbReference type="ARBA" id="ARBA00023136"/>
    </source>
</evidence>
<keyword evidence="6 8" id="KW-1133">Transmembrane helix</keyword>
<evidence type="ECO:0000256" key="1">
    <source>
        <dbReference type="ARBA" id="ARBA00004651"/>
    </source>
</evidence>
<sequence>MSVASNLAYMLALLAAGVAGRRVGLLTPPRRERLTDLAFLVALPALVYTSTFSRSLGDVVSARLVAGVVCVIGVGAVVGWLVHRGRPEAATRGVAVVQSYHSNLGFLGLPLVAATFGAAAVETGKASVVLGVGALVQVPLTVTLLGLHADGDAGGDLAAEARGLLRNPVLLALAAGLASAGLGVAPPAPVVAGLSFLADLALPVALLGVGSALALDAATLDPPTVAAIAAVKLVALPLAALAVFSGLGGSPSTVRTGVVMFAMPTAVSTFVYASALDGDAGLASVTVFATTVLSAATLAPVLWLVG</sequence>
<dbReference type="PANTHER" id="PTHR36838:SF3">
    <property type="entry name" value="TRANSPORTER AUXIN EFFLUX CARRIER EC FAMILY"/>
    <property type="match status" value="1"/>
</dbReference>
<dbReference type="PANTHER" id="PTHR36838">
    <property type="entry name" value="AUXIN EFFLUX CARRIER FAMILY PROTEIN"/>
    <property type="match status" value="1"/>
</dbReference>
<dbReference type="RefSeq" id="WP_284031611.1">
    <property type="nucleotide sequence ID" value="NZ_CP126154.1"/>
</dbReference>
<evidence type="ECO:0000256" key="6">
    <source>
        <dbReference type="ARBA" id="ARBA00022989"/>
    </source>
</evidence>
<feature type="transmembrane region" description="Helical" evidence="8">
    <location>
        <begin position="224"/>
        <end position="244"/>
    </location>
</feature>
<dbReference type="Gene3D" id="1.20.1530.20">
    <property type="match status" value="1"/>
</dbReference>
<evidence type="ECO:0000256" key="5">
    <source>
        <dbReference type="ARBA" id="ARBA00022692"/>
    </source>
</evidence>
<comment type="subcellular location">
    <subcellularLocation>
        <location evidence="1">Cell membrane</location>
        <topology evidence="1">Multi-pass membrane protein</topology>
    </subcellularLocation>
</comment>
<evidence type="ECO:0000256" key="2">
    <source>
        <dbReference type="ARBA" id="ARBA00010145"/>
    </source>
</evidence>
<reference evidence="9 10" key="1">
    <citation type="journal article" date="2019" name="Int. J. Syst. Evol. Microbiol.">
        <title>The Global Catalogue of Microorganisms (GCM) 10K type strain sequencing project: providing services to taxonomists for standard genome sequencing and annotation.</title>
        <authorList>
            <consortium name="The Broad Institute Genomics Platform"/>
            <consortium name="The Broad Institute Genome Sequencing Center for Infectious Disease"/>
            <person name="Wu L."/>
            <person name="Ma J."/>
        </authorList>
    </citation>
    <scope>NUCLEOTIDE SEQUENCE [LARGE SCALE GENOMIC DNA]</scope>
    <source>
        <strain evidence="9 10">DT31</strain>
    </source>
</reference>
<protein>
    <submittedName>
        <fullName evidence="9">AEC family transporter</fullName>
    </submittedName>
</protein>
<proteinExistence type="inferred from homology"/>
<dbReference type="GeneID" id="81126525"/>
<keyword evidence="4" id="KW-1003">Cell membrane</keyword>
<feature type="transmembrane region" description="Helical" evidence="8">
    <location>
        <begin position="281"/>
        <end position="305"/>
    </location>
</feature>
<dbReference type="GO" id="GO:0005886">
    <property type="term" value="C:plasma membrane"/>
    <property type="evidence" value="ECO:0007669"/>
    <property type="project" value="UniProtKB-SubCell"/>
</dbReference>
<feature type="transmembrane region" description="Helical" evidence="8">
    <location>
        <begin position="103"/>
        <end position="121"/>
    </location>
</feature>